<keyword evidence="3 10" id="KW-0812">Transmembrane</keyword>
<evidence type="ECO:0000256" key="1">
    <source>
        <dbReference type="ARBA" id="ARBA00004651"/>
    </source>
</evidence>
<feature type="binding site" evidence="10">
    <location>
        <position position="146"/>
    </location>
    <ligand>
        <name>Na(+)</name>
        <dbReference type="ChEBI" id="CHEBI:29101"/>
        <note>structural</note>
    </ligand>
</feature>
<evidence type="ECO:0000256" key="7">
    <source>
        <dbReference type="ARBA" id="ARBA00035120"/>
    </source>
</evidence>
<keyword evidence="10" id="KW-0479">Metal-binding</keyword>
<feature type="binding site" evidence="10">
    <location>
        <position position="143"/>
    </location>
    <ligand>
        <name>Na(+)</name>
        <dbReference type="ChEBI" id="CHEBI:29101"/>
        <note>structural</note>
    </ligand>
</feature>
<keyword evidence="6 10" id="KW-0407">Ion channel</keyword>
<feature type="transmembrane region" description="Helical" evidence="10">
    <location>
        <begin position="132"/>
        <end position="153"/>
    </location>
</feature>
<dbReference type="AlphaFoldDB" id="A0A2T3G815"/>
<evidence type="ECO:0000256" key="5">
    <source>
        <dbReference type="ARBA" id="ARBA00023136"/>
    </source>
</evidence>
<dbReference type="PANTHER" id="PTHR28259:SF1">
    <property type="entry name" value="FLUORIDE EXPORT PROTEIN 1-RELATED"/>
    <property type="match status" value="1"/>
</dbReference>
<comment type="catalytic activity">
    <reaction evidence="8">
        <text>fluoride(in) = fluoride(out)</text>
        <dbReference type="Rhea" id="RHEA:76159"/>
        <dbReference type="ChEBI" id="CHEBI:17051"/>
    </reaction>
    <physiologicalReaction direction="left-to-right" evidence="8">
        <dbReference type="Rhea" id="RHEA:76160"/>
    </physiologicalReaction>
</comment>
<sequence>MPEYFAEPDPSTQEMTAAHARSYAVAAPHPKGAAAAERPPQIPLAPVKRVQAQFNPLADGMIYLVVFLGGAIGTAMRYGLSLALPAPAAETGFFSAFHTATFIANMAACFMFAALTAYMSQASWIRKRVRQLTSRGIGMGMCGGFSTLSAMVIEELTSIHGSQIGGFLFYMFVSFAVGMLVAAAGAWLATSVASRRSARIAAGAINARAGHKAPKSKRFFGLGDRIADDPVVHVVDDTSSVFIDVRSSAPPAGDYGQPVPAARTVQTGAGAAGGVPESMPDATAIPSYEPAPITDEIPMVGDPATGGTRESHPESGVHGAAAGNERTFLYRDAEEWR</sequence>
<comment type="activity regulation">
    <text evidence="10">Na(+) is not transported, but it plays an essential structural role and its presence is essential for fluoride channel function.</text>
</comment>
<evidence type="ECO:0000256" key="9">
    <source>
        <dbReference type="ARBA" id="ARBA00049940"/>
    </source>
</evidence>
<evidence type="ECO:0000256" key="2">
    <source>
        <dbReference type="ARBA" id="ARBA00022475"/>
    </source>
</evidence>
<dbReference type="Proteomes" id="UP000240228">
    <property type="component" value="Unassembled WGS sequence"/>
</dbReference>
<comment type="caution">
    <text evidence="12">The sequence shown here is derived from an EMBL/GenBank/DDBJ whole genome shotgun (WGS) entry which is preliminary data.</text>
</comment>
<keyword evidence="2 10" id="KW-1003">Cell membrane</keyword>
<dbReference type="RefSeq" id="WP_107044789.1">
    <property type="nucleotide sequence ID" value="NZ_NWTX01000026.1"/>
</dbReference>
<feature type="region of interest" description="Disordered" evidence="11">
    <location>
        <begin position="302"/>
        <end position="337"/>
    </location>
</feature>
<evidence type="ECO:0000256" key="3">
    <source>
        <dbReference type="ARBA" id="ARBA00022692"/>
    </source>
</evidence>
<keyword evidence="13" id="KW-1185">Reference proteome</keyword>
<dbReference type="Pfam" id="PF02537">
    <property type="entry name" value="CRCB"/>
    <property type="match status" value="1"/>
</dbReference>
<evidence type="ECO:0000256" key="11">
    <source>
        <dbReference type="SAM" id="MobiDB-lite"/>
    </source>
</evidence>
<dbReference type="InterPro" id="IPR003691">
    <property type="entry name" value="FluC"/>
</dbReference>
<keyword evidence="10" id="KW-0813">Transport</keyword>
<comment type="subcellular location">
    <subcellularLocation>
        <location evidence="1 10">Cell membrane</location>
        <topology evidence="1 10">Multi-pass membrane protein</topology>
    </subcellularLocation>
</comment>
<evidence type="ECO:0000256" key="4">
    <source>
        <dbReference type="ARBA" id="ARBA00022989"/>
    </source>
</evidence>
<comment type="similarity">
    <text evidence="7 10">Belongs to the fluoride channel Fluc/FEX (TC 1.A.43) family.</text>
</comment>
<feature type="transmembrane region" description="Helical" evidence="10">
    <location>
        <begin position="61"/>
        <end position="80"/>
    </location>
</feature>
<dbReference type="EMBL" id="NWTX01000026">
    <property type="protein sequence ID" value="PST45609.1"/>
    <property type="molecule type" value="Genomic_DNA"/>
</dbReference>
<name>A0A2T3G815_9BIFI</name>
<dbReference type="PANTHER" id="PTHR28259">
    <property type="entry name" value="FLUORIDE EXPORT PROTEIN 1-RELATED"/>
    <property type="match status" value="1"/>
</dbReference>
<proteinExistence type="inferred from homology"/>
<keyword evidence="10" id="KW-0406">Ion transport</keyword>
<evidence type="ECO:0000256" key="10">
    <source>
        <dbReference type="HAMAP-Rule" id="MF_00454"/>
    </source>
</evidence>
<reference evidence="12 13" key="2">
    <citation type="submission" date="2018-03" db="EMBL/GenBank/DDBJ databases">
        <title>The comparative genomics of Bifidobacterium callitrichos reflects dietary carbohydrate utilization within the common marmoset gut.</title>
        <authorList>
            <person name="Rani A."/>
        </authorList>
    </citation>
    <scope>NUCLEOTIDE SEQUENCE [LARGE SCALE GENOMIC DNA]</scope>
    <source>
        <strain evidence="12 13">UMA51805</strain>
    </source>
</reference>
<keyword evidence="4 10" id="KW-1133">Transmembrane helix</keyword>
<dbReference type="GO" id="GO:0140114">
    <property type="term" value="P:cellular detoxification of fluoride"/>
    <property type="evidence" value="ECO:0007669"/>
    <property type="project" value="UniProtKB-UniRule"/>
</dbReference>
<feature type="transmembrane region" description="Helical" evidence="10">
    <location>
        <begin position="165"/>
        <end position="189"/>
    </location>
</feature>
<comment type="function">
    <text evidence="9 10">Fluoride-specific ion channel. Important for reducing fluoride concentration in the cell, thus reducing its toxicity.</text>
</comment>
<dbReference type="GO" id="GO:0062054">
    <property type="term" value="F:fluoride channel activity"/>
    <property type="evidence" value="ECO:0007669"/>
    <property type="project" value="UniProtKB-UniRule"/>
</dbReference>
<protein>
    <recommendedName>
        <fullName evidence="10">Fluoride-specific ion channel FluC</fullName>
    </recommendedName>
</protein>
<reference evidence="13" key="1">
    <citation type="submission" date="2017-09" db="EMBL/GenBank/DDBJ databases">
        <authorList>
            <person name="Sela D.A."/>
            <person name="Albert K."/>
        </authorList>
    </citation>
    <scope>NUCLEOTIDE SEQUENCE [LARGE SCALE GENOMIC DNA]</scope>
    <source>
        <strain evidence="13">UMA51805</strain>
    </source>
</reference>
<dbReference type="HAMAP" id="MF_00454">
    <property type="entry name" value="FluC"/>
    <property type="match status" value="1"/>
</dbReference>
<feature type="compositionally biased region" description="Basic and acidic residues" evidence="11">
    <location>
        <begin position="328"/>
        <end position="337"/>
    </location>
</feature>
<evidence type="ECO:0000256" key="6">
    <source>
        <dbReference type="ARBA" id="ARBA00023303"/>
    </source>
</evidence>
<gene>
    <name evidence="10" type="primary">fluC</name>
    <name evidence="10" type="synonym">crcB</name>
    <name evidence="12" type="ORF">CPA40_10160</name>
</gene>
<keyword evidence="5 10" id="KW-0472">Membrane</keyword>
<keyword evidence="10" id="KW-0915">Sodium</keyword>
<dbReference type="GO" id="GO:0005886">
    <property type="term" value="C:plasma membrane"/>
    <property type="evidence" value="ECO:0007669"/>
    <property type="project" value="UniProtKB-SubCell"/>
</dbReference>
<dbReference type="GO" id="GO:0046872">
    <property type="term" value="F:metal ion binding"/>
    <property type="evidence" value="ECO:0007669"/>
    <property type="project" value="UniProtKB-KW"/>
</dbReference>
<organism evidence="12 13">
    <name type="scientific">Bifidobacterium callitrichos</name>
    <dbReference type="NCBI Taxonomy" id="762209"/>
    <lineage>
        <taxon>Bacteria</taxon>
        <taxon>Bacillati</taxon>
        <taxon>Actinomycetota</taxon>
        <taxon>Actinomycetes</taxon>
        <taxon>Bifidobacteriales</taxon>
        <taxon>Bifidobacteriaceae</taxon>
        <taxon>Bifidobacterium</taxon>
    </lineage>
</organism>
<accession>A0A2T3G815</accession>
<feature type="transmembrane region" description="Helical" evidence="10">
    <location>
        <begin position="100"/>
        <end position="120"/>
    </location>
</feature>
<evidence type="ECO:0000313" key="12">
    <source>
        <dbReference type="EMBL" id="PST45609.1"/>
    </source>
</evidence>
<evidence type="ECO:0000313" key="13">
    <source>
        <dbReference type="Proteomes" id="UP000240228"/>
    </source>
</evidence>
<evidence type="ECO:0000256" key="8">
    <source>
        <dbReference type="ARBA" id="ARBA00035585"/>
    </source>
</evidence>